<dbReference type="OrthoDB" id="168404at2759"/>
<dbReference type="Pfam" id="PF24499">
    <property type="entry name" value="Ig_TMEM131L_4"/>
    <property type="match status" value="1"/>
</dbReference>
<dbReference type="InterPro" id="IPR055437">
    <property type="entry name" value="TMEM131L_Ig_5"/>
</dbReference>
<feature type="domain" description="Transmembrane protein 131-like second Ig-like" evidence="2">
    <location>
        <begin position="108"/>
        <end position="210"/>
    </location>
</feature>
<dbReference type="STRING" id="9009.A0A226MEV3"/>
<feature type="domain" description="TMEM131L fourth Ig-like" evidence="4">
    <location>
        <begin position="452"/>
        <end position="540"/>
    </location>
</feature>
<dbReference type="InterPro" id="IPR045695">
    <property type="entry name" value="TMEM131-like_Ig_dom2"/>
</dbReference>
<dbReference type="EMBL" id="MCFN01001058">
    <property type="protein sequence ID" value="OXB53824.1"/>
    <property type="molecule type" value="Genomic_DNA"/>
</dbReference>
<feature type="region of interest" description="Disordered" evidence="1">
    <location>
        <begin position="950"/>
        <end position="992"/>
    </location>
</feature>
<feature type="non-terminal residue" evidence="6">
    <location>
        <position position="1"/>
    </location>
</feature>
<evidence type="ECO:0000259" key="3">
    <source>
        <dbReference type="Pfam" id="PF24498"/>
    </source>
</evidence>
<sequence>SCPLNSSYGFLSPFFSFSAKMPPNGKALHFHPSVLHFGMQLLGLPRAKMLHAYNPSRDREVVVNSVFTATRQFHMSPVHSRVSADVQLETMTSNFILVLLVLFCSFLVAETMNTSLLNVHLECSLPSDAHQQVKSCCSMSDDPMLLEMSLTVRMENAQQDFVEQRQYLLENLFVVYVAMEKTKTSGDFIVDMYILHSGNSRVHIQVIMGFRCVFVLLADGVFSCVSVIFQAAFCDSARPYSDDKKNSVVEDTTALQACLSCPVMEGYFDVDPSAAMFHIEPHHNISGFWSIWFTNNFEFSIELNEVYVSRETKNILKILNFAEPLTLSPGCWNVFSLKLDVNDTVTTLLSRICLSTNVGVIFEIPLQIHLTVSKQDLHFEAIAHCDIHCYLGKSDSANLLWQRSLSLDHSAWDVDSELASELYERWQKIRHGEACRSVQNLMNCIIAASTVMFGINVQAINFTTTEFRLMDECSHRNAHQEDLISKKCSYDLLRLNLQPLETRKIGVIFTPVDYKRVASVILIRNNLTVLDVVNVEGYGARELLKVGGRLPGAGGSLRFKVPEATLMDCRRQLKDSKQILSITKNFKVENIGPLPITISSMKINGYSCQGYGFEVLDCQEFFLAQNSSREISIVFTPDFTSSWVIRELTLVTAADLEFHFTLNVTLPHHLLPLCADVVPGPSWEESFWRLTVLFVRGSCKTFMDSYSPSDKGKGKGFLSVGTSSRSQNAAKRSPATYSHSQKKHKCSVYYSKQKPNTAAGNAIITTDEKQNQVVENQVSASKEDVCSDVVSENWVTLKYVNGINVNKNLTLPENFLGKEEGALKNTVLIKSTSECSLKEDLQTCMFPKETNLKASENLAELKEQDFCPVKMSKKLPESHLSSSPQQQPELREMSRKNSGNDQKVPLRNETENCETLKKQINVKPSTEKKINKGPKEEILCCTKEEITSSEQEDAFRRKKPQEKKEGNVPNMSWNRNRTSRKNKKKNVNISSRVPEQSELKHLCNEYERPDLRANIGIRAWCPQGDGENCKADQKPGNLSMQGETGENISQNDFPSETPITLNLSHNICNTSRDMNSIPQYPETLCPNFTDIATDPEKNKAHFSFPWDSFIDWNATCDSQFSSMYCPLEMNEYGAFPEENMNYPSGFPGTAAMQNTAFIDQSCPSTWNAPPSMPPTWEPASYVNSAVSTATARHCLCMLLEKLSHCPYLSSTRSLSPMSGLFGSIWAPQSDVYESCCPVSATTQNSTHVENQAVMCKQEYYPRFNPFRAYMNLDIWTTAANRNANFPLSRDSGYCGNV</sequence>
<dbReference type="Proteomes" id="UP000198323">
    <property type="component" value="Unassembled WGS sequence"/>
</dbReference>
<dbReference type="PANTHER" id="PTHR22050:SF2">
    <property type="entry name" value="TRANSMEMBRANE PROTEIN 131-LIKE"/>
    <property type="match status" value="1"/>
</dbReference>
<evidence type="ECO:0000259" key="2">
    <source>
        <dbReference type="Pfam" id="PF19532"/>
    </source>
</evidence>
<dbReference type="InterPro" id="IPR055436">
    <property type="entry name" value="Ig_TMEM131L_4"/>
</dbReference>
<evidence type="ECO:0000256" key="1">
    <source>
        <dbReference type="SAM" id="MobiDB-lite"/>
    </source>
</evidence>
<keyword evidence="7" id="KW-1185">Reference proteome</keyword>
<feature type="domain" description="TMEM131L third Ig-like" evidence="3">
    <location>
        <begin position="271"/>
        <end position="369"/>
    </location>
</feature>
<dbReference type="PANTHER" id="PTHR22050">
    <property type="entry name" value="RW1 PROTEIN HOMOLOG"/>
    <property type="match status" value="1"/>
</dbReference>
<protein>
    <recommendedName>
        <fullName evidence="8">T131L protein</fullName>
    </recommendedName>
</protein>
<dbReference type="Pfam" id="PF24498">
    <property type="entry name" value="Ig_TMEM131L_3"/>
    <property type="match status" value="1"/>
</dbReference>
<feature type="compositionally biased region" description="Polar residues" evidence="1">
    <location>
        <begin position="879"/>
        <end position="888"/>
    </location>
</feature>
<dbReference type="Pfam" id="PF24501">
    <property type="entry name" value="Ig_TMEM131L_5"/>
    <property type="match status" value="1"/>
</dbReference>
<proteinExistence type="predicted"/>
<evidence type="ECO:0008006" key="8">
    <source>
        <dbReference type="Google" id="ProtNLM"/>
    </source>
</evidence>
<feature type="region of interest" description="Disordered" evidence="1">
    <location>
        <begin position="706"/>
        <end position="740"/>
    </location>
</feature>
<evidence type="ECO:0000313" key="7">
    <source>
        <dbReference type="Proteomes" id="UP000198323"/>
    </source>
</evidence>
<dbReference type="GO" id="GO:0090090">
    <property type="term" value="P:negative regulation of canonical Wnt signaling pathway"/>
    <property type="evidence" value="ECO:0007669"/>
    <property type="project" value="TreeGrafter"/>
</dbReference>
<feature type="region of interest" description="Disordered" evidence="1">
    <location>
        <begin position="873"/>
        <end position="919"/>
    </location>
</feature>
<dbReference type="GO" id="GO:0005886">
    <property type="term" value="C:plasma membrane"/>
    <property type="evidence" value="ECO:0007669"/>
    <property type="project" value="TreeGrafter"/>
</dbReference>
<name>A0A226MEV3_CALSU</name>
<evidence type="ECO:0000259" key="4">
    <source>
        <dbReference type="Pfam" id="PF24499"/>
    </source>
</evidence>
<dbReference type="Pfam" id="PF19532">
    <property type="entry name" value="Ig_TMEM131L_2nd"/>
    <property type="match status" value="1"/>
</dbReference>
<evidence type="ECO:0000313" key="6">
    <source>
        <dbReference type="EMBL" id="OXB53824.1"/>
    </source>
</evidence>
<gene>
    <name evidence="6" type="ORF">ASZ78_013318</name>
</gene>
<accession>A0A226MEV3</accession>
<evidence type="ECO:0000259" key="5">
    <source>
        <dbReference type="Pfam" id="PF24501"/>
    </source>
</evidence>
<organism evidence="6 7">
    <name type="scientific">Callipepla squamata</name>
    <name type="common">Scaled quail</name>
    <dbReference type="NCBI Taxonomy" id="9009"/>
    <lineage>
        <taxon>Eukaryota</taxon>
        <taxon>Metazoa</taxon>
        <taxon>Chordata</taxon>
        <taxon>Craniata</taxon>
        <taxon>Vertebrata</taxon>
        <taxon>Euteleostomi</taxon>
        <taxon>Archelosauria</taxon>
        <taxon>Archosauria</taxon>
        <taxon>Dinosauria</taxon>
        <taxon>Saurischia</taxon>
        <taxon>Theropoda</taxon>
        <taxon>Coelurosauria</taxon>
        <taxon>Aves</taxon>
        <taxon>Neognathae</taxon>
        <taxon>Galloanserae</taxon>
        <taxon>Galliformes</taxon>
        <taxon>Odontophoridae</taxon>
        <taxon>Callipepla</taxon>
    </lineage>
</organism>
<comment type="caution">
    <text evidence="6">The sequence shown here is derived from an EMBL/GenBank/DDBJ whole genome shotgun (WGS) entry which is preliminary data.</text>
</comment>
<feature type="compositionally biased region" description="Polar residues" evidence="1">
    <location>
        <begin position="720"/>
        <end position="739"/>
    </location>
</feature>
<feature type="compositionally biased region" description="Basic residues" evidence="1">
    <location>
        <begin position="977"/>
        <end position="986"/>
    </location>
</feature>
<reference evidence="6 7" key="1">
    <citation type="submission" date="2016-07" db="EMBL/GenBank/DDBJ databases">
        <title>Disparate Historic Effective Population Sizes Predicted by Modern Levels of Genome Diversity for the Scaled Quail (Callipepla squamata) and the Northern Bobwhite (Colinus virginianus): Inferences from First and Second Generation Draft Genome Assemblies for Sympatric New World Quail.</title>
        <authorList>
            <person name="Oldeschulte D.L."/>
            <person name="Halley Y.A."/>
            <person name="Bhattarai E.K."/>
            <person name="Brashear W.A."/>
            <person name="Hill J."/>
            <person name="Metz R.P."/>
            <person name="Johnson C.D."/>
            <person name="Rollins D."/>
            <person name="Peterson M.J."/>
            <person name="Bickhart D.M."/>
            <person name="Decker J.E."/>
            <person name="Seabury C.M."/>
        </authorList>
    </citation>
    <scope>NUCLEOTIDE SEQUENCE [LARGE SCALE GENOMIC DNA]</scope>
    <source>
        <strain evidence="6 7">Texas</strain>
        <tissue evidence="6">Leg muscle</tissue>
    </source>
</reference>
<feature type="compositionally biased region" description="Basic and acidic residues" evidence="1">
    <location>
        <begin position="904"/>
        <end position="917"/>
    </location>
</feature>
<dbReference type="InterPro" id="IPR055435">
    <property type="entry name" value="Ig_TMEM131L_3"/>
</dbReference>
<feature type="domain" description="TMEM131L fifth Ig-like" evidence="5">
    <location>
        <begin position="590"/>
        <end position="654"/>
    </location>
</feature>
<dbReference type="InterPro" id="IPR039877">
    <property type="entry name" value="TMEM131-like"/>
</dbReference>